<name>A0A9Q0LYH3_BLOTA</name>
<dbReference type="EMBL" id="JAPWDV010000004">
    <property type="protein sequence ID" value="KAJ6215629.1"/>
    <property type="molecule type" value="Genomic_DNA"/>
</dbReference>
<sequence length="646" mass="74059">MQISSEHSIKCHNSRWNATDLICLQKVSFNVLNIKLNWNQSDAIDEREHLIDHNVKSCLNFRLNETADSDIVERVVSVGIRDEQRISRIVLMINDMDPTEVTGTIYSKTGPGFFGAQILDTPDVVPNYNLDKVFNGTLFDTESNDDTSFMNETIFEDGTESMMETDSINYLQMEQSKRFFDFVYENEFQNHFHSMQLQMFTDKETMESGEKMFQNHKHLITERYEMNISISLSDRRCRLTNNANIADILVKSEVLVFDCPMISMGKSDTGITINVAVRWINRTIEENEFNTIRLCGMEALAISESECGKPYVPIYGKVKLMESNETGIITAQYECGPNHIPTNVSVGDESKNNKKPLERVCALETRRWEPSNEDIFCTPKVTCLKSPPNPDPSRFYIEIVKMDYMQHPIGGQTVATIRCLMLSDIVVPFTFYSCGMDGEWLKYGKWNETELKGMTEEIPKCRTTLANRHRHGGQTGVHYYHHHYYQYKEKPENHTTIYLFGRSLNDNKYIIYYGVGGLILLFGGSFIILFHVRRMAKKISNQMRERSYMATEKGALSDQFLPISDGGFGSINNNNNNNINDDGIENLPPYYQSNDENYYDTNRTMFSNDLPPPATPISMPMSSHGNGKVSDKSRLNLASNFDSIKF</sequence>
<keyword evidence="2" id="KW-0812">Transmembrane</keyword>
<keyword evidence="4" id="KW-1185">Reference proteome</keyword>
<reference evidence="3" key="1">
    <citation type="submission" date="2022-12" db="EMBL/GenBank/DDBJ databases">
        <title>Genome assemblies of Blomia tropicalis.</title>
        <authorList>
            <person name="Cui Y."/>
        </authorList>
    </citation>
    <scope>NUCLEOTIDE SEQUENCE</scope>
    <source>
        <tissue evidence="3">Adult mites</tissue>
    </source>
</reference>
<dbReference type="AlphaFoldDB" id="A0A9Q0LYH3"/>
<comment type="caution">
    <text evidence="3">The sequence shown here is derived from an EMBL/GenBank/DDBJ whole genome shotgun (WGS) entry which is preliminary data.</text>
</comment>
<evidence type="ECO:0000256" key="1">
    <source>
        <dbReference type="SAM" id="MobiDB-lite"/>
    </source>
</evidence>
<feature type="transmembrane region" description="Helical" evidence="2">
    <location>
        <begin position="510"/>
        <end position="532"/>
    </location>
</feature>
<accession>A0A9Q0LYH3</accession>
<evidence type="ECO:0000313" key="3">
    <source>
        <dbReference type="EMBL" id="KAJ6215629.1"/>
    </source>
</evidence>
<evidence type="ECO:0000313" key="4">
    <source>
        <dbReference type="Proteomes" id="UP001142055"/>
    </source>
</evidence>
<proteinExistence type="predicted"/>
<dbReference type="Proteomes" id="UP001142055">
    <property type="component" value="Chromosome 4"/>
</dbReference>
<gene>
    <name evidence="3" type="ORF">RDWZM_010129</name>
</gene>
<protein>
    <submittedName>
        <fullName evidence="3">Uncharacterized protein</fullName>
    </submittedName>
</protein>
<dbReference type="OMA" id="ITERYEM"/>
<evidence type="ECO:0000256" key="2">
    <source>
        <dbReference type="SAM" id="Phobius"/>
    </source>
</evidence>
<feature type="region of interest" description="Disordered" evidence="1">
    <location>
        <begin position="613"/>
        <end position="632"/>
    </location>
</feature>
<organism evidence="3 4">
    <name type="scientific">Blomia tropicalis</name>
    <name type="common">Mite</name>
    <dbReference type="NCBI Taxonomy" id="40697"/>
    <lineage>
        <taxon>Eukaryota</taxon>
        <taxon>Metazoa</taxon>
        <taxon>Ecdysozoa</taxon>
        <taxon>Arthropoda</taxon>
        <taxon>Chelicerata</taxon>
        <taxon>Arachnida</taxon>
        <taxon>Acari</taxon>
        <taxon>Acariformes</taxon>
        <taxon>Sarcoptiformes</taxon>
        <taxon>Astigmata</taxon>
        <taxon>Glycyphagoidea</taxon>
        <taxon>Echimyopodidae</taxon>
        <taxon>Blomia</taxon>
    </lineage>
</organism>
<keyword evidence="2" id="KW-0472">Membrane</keyword>
<keyword evidence="2" id="KW-1133">Transmembrane helix</keyword>